<evidence type="ECO:0000256" key="1">
    <source>
        <dbReference type="SAM" id="MobiDB-lite"/>
    </source>
</evidence>
<evidence type="ECO:0000313" key="2">
    <source>
        <dbReference type="EMBL" id="CAA9384810.1"/>
    </source>
</evidence>
<organism evidence="2">
    <name type="scientific">uncultured Propionibacteriaceae bacterium</name>
    <dbReference type="NCBI Taxonomy" id="257457"/>
    <lineage>
        <taxon>Bacteria</taxon>
        <taxon>Bacillati</taxon>
        <taxon>Actinomycetota</taxon>
        <taxon>Actinomycetes</taxon>
        <taxon>Propionibacteriales</taxon>
        <taxon>Propionibacteriaceae</taxon>
        <taxon>environmental samples</taxon>
    </lineage>
</organism>
<name>A0A6J4NCM0_9ACTN</name>
<feature type="region of interest" description="Disordered" evidence="1">
    <location>
        <begin position="1"/>
        <end position="73"/>
    </location>
</feature>
<sequence>WESSTEPRTWSATTQAVPIGASTRSWTPQPPKDRTQSPPARPRSRLHNLGTTRTITERAGSLVQTRLVSPPVG</sequence>
<gene>
    <name evidence="2" type="ORF">AVDCRST_MAG75-1214</name>
</gene>
<feature type="non-terminal residue" evidence="2">
    <location>
        <position position="73"/>
    </location>
</feature>
<feature type="non-terminal residue" evidence="2">
    <location>
        <position position="1"/>
    </location>
</feature>
<dbReference type="EMBL" id="CADCUO010000069">
    <property type="protein sequence ID" value="CAA9384810.1"/>
    <property type="molecule type" value="Genomic_DNA"/>
</dbReference>
<accession>A0A6J4NCM0</accession>
<dbReference type="AlphaFoldDB" id="A0A6J4NCM0"/>
<proteinExistence type="predicted"/>
<feature type="compositionally biased region" description="Polar residues" evidence="1">
    <location>
        <begin position="1"/>
        <end position="27"/>
    </location>
</feature>
<reference evidence="2" key="1">
    <citation type="submission" date="2020-02" db="EMBL/GenBank/DDBJ databases">
        <authorList>
            <person name="Meier V. D."/>
        </authorList>
    </citation>
    <scope>NUCLEOTIDE SEQUENCE</scope>
    <source>
        <strain evidence="2">AVDCRST_MAG75</strain>
    </source>
</reference>
<protein>
    <submittedName>
        <fullName evidence="2">Uncharacterized protein</fullName>
    </submittedName>
</protein>